<dbReference type="AlphaFoldDB" id="A0AAE3ISE5"/>
<name>A0AAE3ISE5_9BACI</name>
<gene>
    <name evidence="2" type="ORF">OEV98_09315</name>
</gene>
<dbReference type="RefSeq" id="WP_263072999.1">
    <property type="nucleotide sequence ID" value="NZ_JAOUSF010000003.1"/>
</dbReference>
<dbReference type="Proteomes" id="UP001209318">
    <property type="component" value="Unassembled WGS sequence"/>
</dbReference>
<evidence type="ECO:0000256" key="1">
    <source>
        <dbReference type="SAM" id="Phobius"/>
    </source>
</evidence>
<organism evidence="2 3">
    <name type="scientific">Perspicuibacillus lycopersici</name>
    <dbReference type="NCBI Taxonomy" id="1325689"/>
    <lineage>
        <taxon>Bacteria</taxon>
        <taxon>Bacillati</taxon>
        <taxon>Bacillota</taxon>
        <taxon>Bacilli</taxon>
        <taxon>Bacillales</taxon>
        <taxon>Bacillaceae</taxon>
        <taxon>Perspicuibacillus</taxon>
    </lineage>
</organism>
<keyword evidence="1" id="KW-0812">Transmembrane</keyword>
<dbReference type="EMBL" id="JAOUSF010000003">
    <property type="protein sequence ID" value="MCU9613760.1"/>
    <property type="molecule type" value="Genomic_DNA"/>
</dbReference>
<proteinExistence type="predicted"/>
<keyword evidence="1" id="KW-0472">Membrane</keyword>
<dbReference type="Pfam" id="PF13782">
    <property type="entry name" value="SpoVAB"/>
    <property type="match status" value="1"/>
</dbReference>
<protein>
    <submittedName>
        <fullName evidence="2">Stage V sporulation protein AB</fullName>
    </submittedName>
</protein>
<feature type="transmembrane region" description="Helical" evidence="1">
    <location>
        <begin position="75"/>
        <end position="95"/>
    </location>
</feature>
<feature type="transmembrane region" description="Helical" evidence="1">
    <location>
        <begin position="6"/>
        <end position="34"/>
    </location>
</feature>
<evidence type="ECO:0000313" key="3">
    <source>
        <dbReference type="Proteomes" id="UP001209318"/>
    </source>
</evidence>
<sequence length="140" mass="15622">MIAKILFVIIVGLACGLAVGAGFVAFITVLSIIPRLMQLTKTMTKILYYEAAVVLGVVSGAWLSLQEPVFSINRYFLLVFGLFYGVFVGMLSAALTEVLNVFPLLAKRIKLQERLLYLLMAMVFGKIFGSLFHWIFFVDM</sequence>
<dbReference type="PROSITE" id="PS51257">
    <property type="entry name" value="PROKAR_LIPOPROTEIN"/>
    <property type="match status" value="1"/>
</dbReference>
<dbReference type="InterPro" id="IPR020144">
    <property type="entry name" value="SpoVAB"/>
</dbReference>
<keyword evidence="3" id="KW-1185">Reference proteome</keyword>
<comment type="caution">
    <text evidence="2">The sequence shown here is derived from an EMBL/GenBank/DDBJ whole genome shotgun (WGS) entry which is preliminary data.</text>
</comment>
<reference evidence="2" key="1">
    <citation type="submission" date="2022-10" db="EMBL/GenBank/DDBJ databases">
        <title>Description of Fervidibacillus gen. nov. in the family Fervidibacillaceae fam. nov. with two species, Fervidibacillus albus sp. nov., and Fervidibacillus halotolerans sp. nov., isolated from tidal flat sediments.</title>
        <authorList>
            <person name="Kwon K.K."/>
            <person name="Yang S.-H."/>
        </authorList>
    </citation>
    <scope>NUCLEOTIDE SEQUENCE</scope>
    <source>
        <strain evidence="2">JCM 19140</strain>
    </source>
</reference>
<accession>A0AAE3ISE5</accession>
<evidence type="ECO:0000313" key="2">
    <source>
        <dbReference type="EMBL" id="MCU9613760.1"/>
    </source>
</evidence>
<feature type="transmembrane region" description="Helical" evidence="1">
    <location>
        <begin position="115"/>
        <end position="137"/>
    </location>
</feature>
<feature type="transmembrane region" description="Helical" evidence="1">
    <location>
        <begin position="46"/>
        <end position="63"/>
    </location>
</feature>
<keyword evidence="1" id="KW-1133">Transmembrane helix</keyword>